<keyword evidence="2 3" id="KW-0418">Kinase</keyword>
<evidence type="ECO:0000256" key="4">
    <source>
        <dbReference type="RuleBase" id="RU004046"/>
    </source>
</evidence>
<protein>
    <recommendedName>
        <fullName evidence="3">Glucokinase</fullName>
        <ecNumber evidence="3">2.7.1.2</ecNumber>
    </recommendedName>
    <alternativeName>
        <fullName evidence="3">Glucose kinase</fullName>
    </alternativeName>
</protein>
<gene>
    <name evidence="3" type="primary">glk</name>
    <name evidence="5" type="ordered locus">LFE_0834</name>
</gene>
<reference evidence="6" key="2">
    <citation type="submission" date="2012-03" db="EMBL/GenBank/DDBJ databases">
        <title>The complete genome sequence of the pioneer microbe on fresh volcanic deposit, Leptospirillum ferrooxidans strain C2-3.</title>
        <authorList>
            <person name="Fujimura R."/>
            <person name="Sato Y."/>
            <person name="Nishizawa T."/>
            <person name="Nanba K."/>
            <person name="Oshima K."/>
            <person name="Hattori M."/>
            <person name="Kamijo T."/>
            <person name="Ohta H."/>
        </authorList>
    </citation>
    <scope>NUCLEOTIDE SEQUENCE [LARGE SCALE GENOMIC DNA]</scope>
    <source>
        <strain evidence="6">C2-3</strain>
    </source>
</reference>
<comment type="subcellular location">
    <subcellularLocation>
        <location evidence="3">Cytoplasm</location>
    </subcellularLocation>
</comment>
<proteinExistence type="inferred from homology"/>
<dbReference type="EMBL" id="AP012342">
    <property type="protein sequence ID" value="BAM06544.1"/>
    <property type="molecule type" value="Genomic_DNA"/>
</dbReference>
<comment type="catalytic activity">
    <reaction evidence="3">
        <text>D-glucose + ATP = D-glucose 6-phosphate + ADP + H(+)</text>
        <dbReference type="Rhea" id="RHEA:17825"/>
        <dbReference type="ChEBI" id="CHEBI:4167"/>
        <dbReference type="ChEBI" id="CHEBI:15378"/>
        <dbReference type="ChEBI" id="CHEBI:30616"/>
        <dbReference type="ChEBI" id="CHEBI:61548"/>
        <dbReference type="ChEBI" id="CHEBI:456216"/>
        <dbReference type="EC" id="2.7.1.2"/>
    </reaction>
</comment>
<dbReference type="Gene3D" id="3.40.367.20">
    <property type="match status" value="1"/>
</dbReference>
<evidence type="ECO:0000256" key="3">
    <source>
        <dbReference type="HAMAP-Rule" id="MF_00524"/>
    </source>
</evidence>
<dbReference type="InterPro" id="IPR003836">
    <property type="entry name" value="Glucokinase"/>
</dbReference>
<dbReference type="GO" id="GO:0005536">
    <property type="term" value="F:D-glucose binding"/>
    <property type="evidence" value="ECO:0007669"/>
    <property type="project" value="InterPro"/>
</dbReference>
<keyword evidence="3" id="KW-0547">Nucleotide-binding</keyword>
<dbReference type="CDD" id="cd24008">
    <property type="entry name" value="ASKHA_NBD_GLK"/>
    <property type="match status" value="1"/>
</dbReference>
<keyword evidence="3" id="KW-0324">Glycolysis</keyword>
<accession>I0IMP5</accession>
<dbReference type="SUPFAM" id="SSF53067">
    <property type="entry name" value="Actin-like ATPase domain"/>
    <property type="match status" value="1"/>
</dbReference>
<name>I0IMP5_LEPFC</name>
<evidence type="ECO:0000256" key="1">
    <source>
        <dbReference type="ARBA" id="ARBA00022679"/>
    </source>
</evidence>
<dbReference type="GO" id="GO:0006096">
    <property type="term" value="P:glycolytic process"/>
    <property type="evidence" value="ECO:0007669"/>
    <property type="project" value="UniProtKB-UniRule"/>
</dbReference>
<dbReference type="eggNOG" id="COG0837">
    <property type="taxonomic scope" value="Bacteria"/>
</dbReference>
<dbReference type="STRING" id="1162668.LFE_0834"/>
<evidence type="ECO:0000256" key="2">
    <source>
        <dbReference type="ARBA" id="ARBA00022777"/>
    </source>
</evidence>
<dbReference type="PANTHER" id="PTHR47363:SF1">
    <property type="entry name" value="GLUCOKINASE"/>
    <property type="match status" value="1"/>
</dbReference>
<dbReference type="KEGG" id="lfc:LFE_0834"/>
<dbReference type="Gene3D" id="3.30.420.40">
    <property type="match status" value="1"/>
</dbReference>
<dbReference type="InterPro" id="IPR043129">
    <property type="entry name" value="ATPase_NBD"/>
</dbReference>
<evidence type="ECO:0000313" key="5">
    <source>
        <dbReference type="EMBL" id="BAM06544.1"/>
    </source>
</evidence>
<dbReference type="GO" id="GO:0004340">
    <property type="term" value="F:glucokinase activity"/>
    <property type="evidence" value="ECO:0007669"/>
    <property type="project" value="UniProtKB-UniRule"/>
</dbReference>
<dbReference type="EC" id="2.7.1.2" evidence="3"/>
<feature type="binding site" evidence="3">
    <location>
        <begin position="9"/>
        <end position="14"/>
    </location>
    <ligand>
        <name>ATP</name>
        <dbReference type="ChEBI" id="CHEBI:30616"/>
    </ligand>
</feature>
<dbReference type="HOGENOM" id="CLU_042582_0_0_0"/>
<comment type="similarity">
    <text evidence="3 4">Belongs to the bacterial glucokinase family.</text>
</comment>
<dbReference type="GO" id="GO:0005737">
    <property type="term" value="C:cytoplasm"/>
    <property type="evidence" value="ECO:0007669"/>
    <property type="project" value="UniProtKB-SubCell"/>
</dbReference>
<dbReference type="Proteomes" id="UP000007382">
    <property type="component" value="Chromosome"/>
</dbReference>
<dbReference type="RefSeq" id="WP_014449035.1">
    <property type="nucleotide sequence ID" value="NC_017094.1"/>
</dbReference>
<reference evidence="5 6" key="1">
    <citation type="journal article" date="2012" name="J. Bacteriol.">
        <title>Complete Genome Sequence of Leptospirillum ferrooxidans Strain C2-3, Isolated from a Fresh Volcanic Ash Deposit on the Island of Miyake, Japan.</title>
        <authorList>
            <person name="Fujimura R."/>
            <person name="Sato Y."/>
            <person name="Nishizawa T."/>
            <person name="Oshima K."/>
            <person name="Kim S.-W."/>
            <person name="Hattori M."/>
            <person name="Kamijo T."/>
            <person name="Ohta H."/>
        </authorList>
    </citation>
    <scope>NUCLEOTIDE SEQUENCE [LARGE SCALE GENOMIC DNA]</scope>
    <source>
        <strain evidence="5 6">C2-3</strain>
    </source>
</reference>
<keyword evidence="3" id="KW-0963">Cytoplasm</keyword>
<dbReference type="AlphaFoldDB" id="I0IMP5"/>
<keyword evidence="1 3" id="KW-0808">Transferase</keyword>
<organism evidence="5 6">
    <name type="scientific">Leptospirillum ferrooxidans (strain C2-3)</name>
    <dbReference type="NCBI Taxonomy" id="1162668"/>
    <lineage>
        <taxon>Bacteria</taxon>
        <taxon>Pseudomonadati</taxon>
        <taxon>Nitrospirota</taxon>
        <taxon>Nitrospiria</taxon>
        <taxon>Nitrospirales</taxon>
        <taxon>Nitrospiraceae</taxon>
        <taxon>Leptospirillum</taxon>
    </lineage>
</organism>
<sequence>MAQPLVLVGDIGGTKTSLALFSLAERGSREHFVPLCPAVYPSKRYDSLEPMIQEYLSWVRERLVGDPNIVAATFGVAGPVTGRVCRTTNLPWIVDAGSLEKLISVQEGNVNLLNDLEALAWSVGGDPLIPLATIQEGEPGTSTTMVLVAPGTGLGEAVLCGRDENFFALPSEGGHADWAPVNKEQARLLEYLWEEFSHVSVERVLSGMGIVRLYTFLAKDIPAPNRPLPIPKAEPPADFPSQISQKALDEKDPVCMKALEMFAEILAQEASNMVLKVLARGGCFIGGGIPIRIRPFLESVAFRRRFVEKGRYSELLAKVPVWIILDPEAPLVGSAFYASRHVLSYRGEIA</sequence>
<dbReference type="PATRIC" id="fig|1162668.3.peg.977"/>
<dbReference type="Pfam" id="PF02685">
    <property type="entry name" value="Glucokinase"/>
    <property type="match status" value="1"/>
</dbReference>
<dbReference type="PANTHER" id="PTHR47363">
    <property type="entry name" value="GLUCOKINASE"/>
    <property type="match status" value="1"/>
</dbReference>
<dbReference type="GO" id="GO:0005524">
    <property type="term" value="F:ATP binding"/>
    <property type="evidence" value="ECO:0007669"/>
    <property type="project" value="UniProtKB-UniRule"/>
</dbReference>
<keyword evidence="6" id="KW-1185">Reference proteome</keyword>
<keyword evidence="3" id="KW-0067">ATP-binding</keyword>
<dbReference type="NCBIfam" id="TIGR00749">
    <property type="entry name" value="glk"/>
    <property type="match status" value="1"/>
</dbReference>
<evidence type="ECO:0000313" key="6">
    <source>
        <dbReference type="Proteomes" id="UP000007382"/>
    </source>
</evidence>
<dbReference type="OrthoDB" id="9800595at2"/>
<dbReference type="HAMAP" id="MF_00524">
    <property type="entry name" value="Glucokinase"/>
    <property type="match status" value="1"/>
</dbReference>